<gene>
    <name evidence="2" type="ORF">g.9672</name>
</gene>
<feature type="signal peptide" evidence="1">
    <location>
        <begin position="1"/>
        <end position="21"/>
    </location>
</feature>
<feature type="chain" id="PRO_5008587549" description="CENP-V/GFA domain-containing protein" evidence="1">
    <location>
        <begin position="22"/>
        <end position="139"/>
    </location>
</feature>
<evidence type="ECO:0000313" key="2">
    <source>
        <dbReference type="EMBL" id="JAT25258.1"/>
    </source>
</evidence>
<feature type="non-terminal residue" evidence="2">
    <location>
        <position position="1"/>
    </location>
</feature>
<evidence type="ECO:0000256" key="1">
    <source>
        <dbReference type="SAM" id="SignalP"/>
    </source>
</evidence>
<organism evidence="2">
    <name type="scientific">Graphocephala atropunctata</name>
    <dbReference type="NCBI Taxonomy" id="36148"/>
    <lineage>
        <taxon>Eukaryota</taxon>
        <taxon>Metazoa</taxon>
        <taxon>Ecdysozoa</taxon>
        <taxon>Arthropoda</taxon>
        <taxon>Hexapoda</taxon>
        <taxon>Insecta</taxon>
        <taxon>Pterygota</taxon>
        <taxon>Neoptera</taxon>
        <taxon>Paraneoptera</taxon>
        <taxon>Hemiptera</taxon>
        <taxon>Auchenorrhyncha</taxon>
        <taxon>Membracoidea</taxon>
        <taxon>Cicadellidae</taxon>
        <taxon>Cicadellinae</taxon>
        <taxon>Cicadellini</taxon>
        <taxon>Graphocephala</taxon>
    </lineage>
</organism>
<accession>A0A1B6LNL5</accession>
<sequence length="139" mass="15625">LQHQPPASTLVCTELFIVSLCLHVHDLSLLIRCYCSTCHSLPLVRYRQSLGDLVTLQHQPPASTLVCTELFIVSLCLHVHDLSLLIRCYCSTCHSLPLVRYRQSLDDLVTLQHQPPASTLVCTELFIVSLCLHVHDLSL</sequence>
<name>A0A1B6LNL5_9HEMI</name>
<dbReference type="EMBL" id="GEBQ01014719">
    <property type="protein sequence ID" value="JAT25258.1"/>
    <property type="molecule type" value="Transcribed_RNA"/>
</dbReference>
<reference evidence="2" key="1">
    <citation type="submission" date="2015-11" db="EMBL/GenBank/DDBJ databases">
        <title>De novo transcriptome assembly of four potential Pierce s Disease insect vectors from Arizona vineyards.</title>
        <authorList>
            <person name="Tassone E.E."/>
        </authorList>
    </citation>
    <scope>NUCLEOTIDE SEQUENCE</scope>
</reference>
<feature type="non-terminal residue" evidence="2">
    <location>
        <position position="139"/>
    </location>
</feature>
<protein>
    <recommendedName>
        <fullName evidence="3">CENP-V/GFA domain-containing protein</fullName>
    </recommendedName>
</protein>
<keyword evidence="1" id="KW-0732">Signal</keyword>
<evidence type="ECO:0008006" key="3">
    <source>
        <dbReference type="Google" id="ProtNLM"/>
    </source>
</evidence>
<proteinExistence type="predicted"/>
<dbReference type="AlphaFoldDB" id="A0A1B6LNL5"/>